<comment type="caution">
    <text evidence="2">The sequence shown here is derived from an EMBL/GenBank/DDBJ whole genome shotgun (WGS) entry which is preliminary data.</text>
</comment>
<evidence type="ECO:0000313" key="3">
    <source>
        <dbReference type="Proteomes" id="UP000567067"/>
    </source>
</evidence>
<evidence type="ECO:0000313" key="2">
    <source>
        <dbReference type="EMBL" id="MBA9088611.1"/>
    </source>
</evidence>
<dbReference type="RefSeq" id="WP_182540315.1">
    <property type="nucleotide sequence ID" value="NZ_JACJIP010000059.1"/>
</dbReference>
<dbReference type="Pfam" id="PF24693">
    <property type="entry name" value="DUF7660"/>
    <property type="match status" value="1"/>
</dbReference>
<protein>
    <recommendedName>
        <fullName evidence="1">DUF7660 domain-containing protein</fullName>
    </recommendedName>
</protein>
<dbReference type="Proteomes" id="UP000567067">
    <property type="component" value="Unassembled WGS sequence"/>
</dbReference>
<dbReference type="AlphaFoldDB" id="A0A7W3XUG7"/>
<organism evidence="2 3">
    <name type="scientific">Fontibacillus solani</name>
    <dbReference type="NCBI Taxonomy" id="1572857"/>
    <lineage>
        <taxon>Bacteria</taxon>
        <taxon>Bacillati</taxon>
        <taxon>Bacillota</taxon>
        <taxon>Bacilli</taxon>
        <taxon>Bacillales</taxon>
        <taxon>Paenibacillaceae</taxon>
        <taxon>Fontibacillus</taxon>
    </lineage>
</organism>
<name>A0A7W3XUG7_9BACL</name>
<evidence type="ECO:0000259" key="1">
    <source>
        <dbReference type="Pfam" id="PF24693"/>
    </source>
</evidence>
<keyword evidence="3" id="KW-1185">Reference proteome</keyword>
<feature type="domain" description="DUF7660" evidence="1">
    <location>
        <begin position="20"/>
        <end position="85"/>
    </location>
</feature>
<reference evidence="2 3" key="1">
    <citation type="submission" date="2020-08" db="EMBL/GenBank/DDBJ databases">
        <title>Genomic Encyclopedia of Type Strains, Phase III (KMG-III): the genomes of soil and plant-associated and newly described type strains.</title>
        <authorList>
            <person name="Whitman W."/>
        </authorList>
    </citation>
    <scope>NUCLEOTIDE SEQUENCE [LARGE SCALE GENOMIC DNA]</scope>
    <source>
        <strain evidence="2 3">CECT 8693</strain>
    </source>
</reference>
<accession>A0A7W3XUG7</accession>
<gene>
    <name evidence="2" type="ORF">FHR92_005129</name>
</gene>
<dbReference type="InterPro" id="IPR056077">
    <property type="entry name" value="DUF7660"/>
</dbReference>
<proteinExistence type="predicted"/>
<sequence>MKKTKKTLFELVNEVSDEMSFINFLNELRNDKLKSRDWGNTTIEAFLEASHEWGKVSVNGLQFYEKPENPWLRCAQIIYMGTIYE</sequence>
<dbReference type="EMBL" id="JACJIP010000059">
    <property type="protein sequence ID" value="MBA9088611.1"/>
    <property type="molecule type" value="Genomic_DNA"/>
</dbReference>